<feature type="transmembrane region" description="Helical" evidence="2">
    <location>
        <begin position="54"/>
        <end position="71"/>
    </location>
</feature>
<reference evidence="7" key="3">
    <citation type="submission" date="2018-08" db="EMBL/GenBank/DDBJ databases">
        <title>Streptococcus chenjunshii sp. nov., isolated from stools sample of the Tibetan antelope in the Qinghai-Tibet plateau, China.</title>
        <authorList>
            <person name="Tian Z."/>
        </authorList>
    </citation>
    <scope>NUCLEOTIDE SEQUENCE [LARGE SCALE GENOMIC DNA]</scope>
    <source>
        <strain evidence="7">Z15</strain>
    </source>
</reference>
<evidence type="ECO:0000256" key="1">
    <source>
        <dbReference type="ARBA" id="ARBA00009067"/>
    </source>
</evidence>
<evidence type="ECO:0000313" key="7">
    <source>
        <dbReference type="Proteomes" id="UP000246115"/>
    </source>
</evidence>
<dbReference type="GO" id="GO:0080120">
    <property type="term" value="P:CAAX-box protein maturation"/>
    <property type="evidence" value="ECO:0007669"/>
    <property type="project" value="UniProtKB-ARBA"/>
</dbReference>
<dbReference type="PANTHER" id="PTHR39430">
    <property type="entry name" value="MEMBRANE-ASSOCIATED PROTEASE-RELATED"/>
    <property type="match status" value="1"/>
</dbReference>
<keyword evidence="6" id="KW-0645">Protease</keyword>
<evidence type="ECO:0000313" key="5">
    <source>
        <dbReference type="EMBL" id="RFU51927.1"/>
    </source>
</evidence>
<dbReference type="Proteomes" id="UP000246115">
    <property type="component" value="Chromosome"/>
</dbReference>
<keyword evidence="6" id="KW-0378">Hydrolase</keyword>
<feature type="domain" description="CAAX prenyl protease 2/Lysostaphin resistance protein A-like" evidence="3">
    <location>
        <begin position="126"/>
        <end position="218"/>
    </location>
</feature>
<sequence>MADGKVVMIIFKKSFRIFYIIVMAYFLAFIPLLFLNLAQLFFDKGLFDPYSYDLLDLFSTGVAILLVYALYHRNSDILPLEKNGLLRKYGLGFLAGGGVLTFIWFIAVSFGIYRTEWIFKWSHFPLLIPLLIGYMIQGMSEEVIFRGVVQSKLNRLLSSKASIILTALAFAAMHLVNSGMTVIAFLDLIVFSLIVGMIRQQTDSLWFVSAYHSAWNFFQGPVFGSSVSGNTANALVFHSTNQSSQVWLSGGEFGLESSAITLTVDIILFVCFYRHYYSTNAWPKSK</sequence>
<accession>A0A372KPC4</accession>
<dbReference type="GO" id="GO:0004175">
    <property type="term" value="F:endopeptidase activity"/>
    <property type="evidence" value="ECO:0007669"/>
    <property type="project" value="UniProtKB-ARBA"/>
</dbReference>
<dbReference type="Proteomes" id="UP000262901">
    <property type="component" value="Unassembled WGS sequence"/>
</dbReference>
<dbReference type="Proteomes" id="UP000264056">
    <property type="component" value="Unassembled WGS sequence"/>
</dbReference>
<dbReference type="GO" id="GO:0008237">
    <property type="term" value="F:metallopeptidase activity"/>
    <property type="evidence" value="ECO:0007669"/>
    <property type="project" value="UniProtKB-KW"/>
</dbReference>
<keyword evidence="6" id="KW-0482">Metalloprotease</keyword>
<evidence type="ECO:0000313" key="4">
    <source>
        <dbReference type="EMBL" id="AXQ78609.1"/>
    </source>
</evidence>
<reference evidence="5 9" key="1">
    <citation type="submission" date="2018-08" db="EMBL/GenBank/DDBJ databases">
        <title>Draft genome of Streptococcus sp .nov. Z2.</title>
        <authorList>
            <person name="Tian Z."/>
        </authorList>
    </citation>
    <scope>NUCLEOTIDE SEQUENCE [LARGE SCALE GENOMIC DNA]</scope>
    <source>
        <strain evidence="5 9">Z2</strain>
    </source>
</reference>
<organism evidence="6 8">
    <name type="scientific">Streptococcus chenjunshii</name>
    <dbReference type="NCBI Taxonomy" id="2173853"/>
    <lineage>
        <taxon>Bacteria</taxon>
        <taxon>Bacillati</taxon>
        <taxon>Bacillota</taxon>
        <taxon>Bacilli</taxon>
        <taxon>Lactobacillales</taxon>
        <taxon>Streptococcaceae</taxon>
        <taxon>Streptococcus</taxon>
    </lineage>
</organism>
<gene>
    <name evidence="4" type="ORF">DDV21_005705</name>
    <name evidence="5" type="ORF">DDV22_00340</name>
    <name evidence="6" type="ORF">DDV23_00895</name>
</gene>
<evidence type="ECO:0000313" key="6">
    <source>
        <dbReference type="EMBL" id="RFU54119.1"/>
    </source>
</evidence>
<dbReference type="KEGG" id="schj:DDV21_005705"/>
<evidence type="ECO:0000313" key="8">
    <source>
        <dbReference type="Proteomes" id="UP000262901"/>
    </source>
</evidence>
<dbReference type="Pfam" id="PF02517">
    <property type="entry name" value="Rce1-like"/>
    <property type="match status" value="1"/>
</dbReference>
<keyword evidence="2" id="KW-0812">Transmembrane</keyword>
<keyword evidence="2" id="KW-0472">Membrane</keyword>
<evidence type="ECO:0000259" key="3">
    <source>
        <dbReference type="Pfam" id="PF02517"/>
    </source>
</evidence>
<reference evidence="6 8" key="2">
    <citation type="submission" date="2018-08" db="EMBL/GenBank/DDBJ databases">
        <title>Draft genome of Streptococcus sp. nov. Z1.</title>
        <authorList>
            <person name="Tian Z."/>
        </authorList>
    </citation>
    <scope>NUCLEOTIDE SEQUENCE [LARGE SCALE GENOMIC DNA]</scope>
    <source>
        <strain evidence="6">Z1</strain>
        <strain evidence="8">Z1(2018)</strain>
    </source>
</reference>
<dbReference type="AlphaFoldDB" id="A0A372KPC4"/>
<feature type="transmembrane region" description="Helical" evidence="2">
    <location>
        <begin position="91"/>
        <end position="112"/>
    </location>
</feature>
<keyword evidence="9" id="KW-1185">Reference proteome</keyword>
<reference evidence="4" key="4">
    <citation type="journal article" date="2019" name="Int. J. Syst. Evol. Microbiol.">
        <title>Streptococcus chenjunshii sp. nov. isolated from feces of Tibetan antelopes.</title>
        <authorList>
            <person name="Tian Z."/>
            <person name="Lu S."/>
            <person name="Jin D."/>
            <person name="Yang J."/>
            <person name="Pu J."/>
            <person name="Lai X.H."/>
            <person name="Bai X.N."/>
            <person name="Wu X.M."/>
            <person name="Li J."/>
            <person name="Wang S."/>
            <person name="Xu J."/>
        </authorList>
    </citation>
    <scope>NUCLEOTIDE SEQUENCE</scope>
    <source>
        <strain evidence="4">Z15</strain>
    </source>
</reference>
<name>A0A372KPC4_9STRE</name>
<feature type="transmembrane region" description="Helical" evidence="2">
    <location>
        <begin position="17"/>
        <end position="42"/>
    </location>
</feature>
<dbReference type="GO" id="GO:0006508">
    <property type="term" value="P:proteolysis"/>
    <property type="evidence" value="ECO:0007669"/>
    <property type="project" value="UniProtKB-KW"/>
</dbReference>
<evidence type="ECO:0000313" key="9">
    <source>
        <dbReference type="Proteomes" id="UP000264056"/>
    </source>
</evidence>
<feature type="transmembrane region" description="Helical" evidence="2">
    <location>
        <begin position="157"/>
        <end position="176"/>
    </location>
</feature>
<comment type="similarity">
    <text evidence="1">Belongs to the UPF0177 family.</text>
</comment>
<proteinExistence type="inferred from homology"/>
<accession>A0A346NC64</accession>
<dbReference type="EMBL" id="QVQY01000001">
    <property type="protein sequence ID" value="RFU51927.1"/>
    <property type="molecule type" value="Genomic_DNA"/>
</dbReference>
<dbReference type="EMBL" id="QVQZ01000001">
    <property type="protein sequence ID" value="RFU54119.1"/>
    <property type="molecule type" value="Genomic_DNA"/>
</dbReference>
<keyword evidence="2" id="KW-1133">Transmembrane helix</keyword>
<dbReference type="PANTHER" id="PTHR39430:SF1">
    <property type="entry name" value="PROTEASE"/>
    <property type="match status" value="1"/>
</dbReference>
<evidence type="ECO:0000256" key="2">
    <source>
        <dbReference type="SAM" id="Phobius"/>
    </source>
</evidence>
<dbReference type="EMBL" id="CP031733">
    <property type="protein sequence ID" value="AXQ78609.1"/>
    <property type="molecule type" value="Genomic_DNA"/>
</dbReference>
<feature type="transmembrane region" description="Helical" evidence="2">
    <location>
        <begin position="182"/>
        <end position="198"/>
    </location>
</feature>
<protein>
    <submittedName>
        <fullName evidence="6">CPBP family intramembrane metalloprotease</fullName>
    </submittedName>
</protein>
<dbReference type="InterPro" id="IPR003675">
    <property type="entry name" value="Rce1/LyrA-like_dom"/>
</dbReference>